<feature type="transmembrane region" description="Helical" evidence="5">
    <location>
        <begin position="7"/>
        <end position="25"/>
    </location>
</feature>
<proteinExistence type="predicted"/>
<dbReference type="Gene3D" id="2.40.10.10">
    <property type="entry name" value="Trypsin-like serine proteases"/>
    <property type="match status" value="1"/>
</dbReference>
<accession>A0A164JDK6</accession>
<dbReference type="AlphaFoldDB" id="A0A164JDK6"/>
<dbReference type="InterPro" id="IPR050430">
    <property type="entry name" value="Peptidase_S1"/>
</dbReference>
<evidence type="ECO:0000256" key="2">
    <source>
        <dbReference type="ARBA" id="ARBA00022801"/>
    </source>
</evidence>
<gene>
    <name evidence="7" type="ORF">APZ42_000790</name>
</gene>
<evidence type="ECO:0000313" key="7">
    <source>
        <dbReference type="EMBL" id="KZS02242.1"/>
    </source>
</evidence>
<dbReference type="PANTHER" id="PTHR24276:SF91">
    <property type="entry name" value="AT26814P-RELATED"/>
    <property type="match status" value="1"/>
</dbReference>
<dbReference type="InterPro" id="IPR009003">
    <property type="entry name" value="Peptidase_S1_PA"/>
</dbReference>
<dbReference type="PANTHER" id="PTHR24276">
    <property type="entry name" value="POLYSERASE-RELATED"/>
    <property type="match status" value="1"/>
</dbReference>
<sequence length="188" mass="20642">MTNVPRICFIKIVGLSFYLMVWSALASSIRFNAIEGDPSDRNKDEEGEVDQVVGGTAVKEGAIPYQAALLLNGNFRCGGSLIDSTHILTAGHCFKGFENNPKAVTVVLNSIKYKSGQRSRNAIVQTVAKIIVHEKFTEAGGNLVSLQYKWNSLPVNNANAVESKLRIAVRTLYFCINVLFPLNTVVYM</sequence>
<evidence type="ECO:0000313" key="8">
    <source>
        <dbReference type="Proteomes" id="UP000076858"/>
    </source>
</evidence>
<organism evidence="7 8">
    <name type="scientific">Daphnia magna</name>
    <dbReference type="NCBI Taxonomy" id="35525"/>
    <lineage>
        <taxon>Eukaryota</taxon>
        <taxon>Metazoa</taxon>
        <taxon>Ecdysozoa</taxon>
        <taxon>Arthropoda</taxon>
        <taxon>Crustacea</taxon>
        <taxon>Branchiopoda</taxon>
        <taxon>Diplostraca</taxon>
        <taxon>Cladocera</taxon>
        <taxon>Anomopoda</taxon>
        <taxon>Daphniidae</taxon>
        <taxon>Daphnia</taxon>
    </lineage>
</organism>
<keyword evidence="1" id="KW-0645">Protease</keyword>
<evidence type="ECO:0000256" key="3">
    <source>
        <dbReference type="ARBA" id="ARBA00022825"/>
    </source>
</evidence>
<keyword evidence="2" id="KW-0378">Hydrolase</keyword>
<keyword evidence="8" id="KW-1185">Reference proteome</keyword>
<keyword evidence="5" id="KW-1133">Transmembrane helix</keyword>
<dbReference type="PROSITE" id="PS00134">
    <property type="entry name" value="TRYPSIN_HIS"/>
    <property type="match status" value="1"/>
</dbReference>
<dbReference type="STRING" id="35525.A0A164JDK6"/>
<feature type="domain" description="Peptidase S1" evidence="6">
    <location>
        <begin position="52"/>
        <end position="175"/>
    </location>
</feature>
<keyword evidence="3" id="KW-0720">Serine protease</keyword>
<dbReference type="SUPFAM" id="SSF50494">
    <property type="entry name" value="Trypsin-like serine proteases"/>
    <property type="match status" value="1"/>
</dbReference>
<comment type="caution">
    <text evidence="7">The sequence shown here is derived from an EMBL/GenBank/DDBJ whole genome shotgun (WGS) entry which is preliminary data.</text>
</comment>
<dbReference type="Proteomes" id="UP000076858">
    <property type="component" value="Unassembled WGS sequence"/>
</dbReference>
<reference evidence="7 8" key="1">
    <citation type="submission" date="2016-03" db="EMBL/GenBank/DDBJ databases">
        <title>EvidentialGene: Evidence-directed Construction of Genes on Genomes.</title>
        <authorList>
            <person name="Gilbert D.G."/>
            <person name="Choi J.-H."/>
            <person name="Mockaitis K."/>
            <person name="Colbourne J."/>
            <person name="Pfrender M."/>
        </authorList>
    </citation>
    <scope>NUCLEOTIDE SEQUENCE [LARGE SCALE GENOMIC DNA]</scope>
    <source>
        <strain evidence="7 8">Xinb3</strain>
        <tissue evidence="7">Complete organism</tissue>
    </source>
</reference>
<evidence type="ECO:0000256" key="5">
    <source>
        <dbReference type="SAM" id="Phobius"/>
    </source>
</evidence>
<evidence type="ECO:0000256" key="4">
    <source>
        <dbReference type="ARBA" id="ARBA00023157"/>
    </source>
</evidence>
<evidence type="ECO:0000259" key="6">
    <source>
        <dbReference type="PROSITE" id="PS50240"/>
    </source>
</evidence>
<dbReference type="EMBL" id="LRGB01004907">
    <property type="protein sequence ID" value="KZS02242.1"/>
    <property type="molecule type" value="Genomic_DNA"/>
</dbReference>
<evidence type="ECO:0000256" key="1">
    <source>
        <dbReference type="ARBA" id="ARBA00022670"/>
    </source>
</evidence>
<dbReference type="OrthoDB" id="60866at2759"/>
<dbReference type="InterPro" id="IPR001254">
    <property type="entry name" value="Trypsin_dom"/>
</dbReference>
<dbReference type="PROSITE" id="PS50240">
    <property type="entry name" value="TRYPSIN_DOM"/>
    <property type="match status" value="1"/>
</dbReference>
<dbReference type="GO" id="GO:0006508">
    <property type="term" value="P:proteolysis"/>
    <property type="evidence" value="ECO:0007669"/>
    <property type="project" value="UniProtKB-KW"/>
</dbReference>
<dbReference type="InterPro" id="IPR043504">
    <property type="entry name" value="Peptidase_S1_PA_chymotrypsin"/>
</dbReference>
<protein>
    <submittedName>
        <fullName evidence="7">Trypsin-7-like protein</fullName>
    </submittedName>
</protein>
<keyword evidence="5" id="KW-0812">Transmembrane</keyword>
<name>A0A164JDK6_9CRUS</name>
<keyword evidence="4" id="KW-1015">Disulfide bond</keyword>
<keyword evidence="5" id="KW-0472">Membrane</keyword>
<dbReference type="InterPro" id="IPR018114">
    <property type="entry name" value="TRYPSIN_HIS"/>
</dbReference>
<dbReference type="Pfam" id="PF00089">
    <property type="entry name" value="Trypsin"/>
    <property type="match status" value="1"/>
</dbReference>
<dbReference type="GO" id="GO:0004252">
    <property type="term" value="F:serine-type endopeptidase activity"/>
    <property type="evidence" value="ECO:0007669"/>
    <property type="project" value="InterPro"/>
</dbReference>